<comment type="caution">
    <text evidence="5">The sequence shown here is derived from an EMBL/GenBank/DDBJ whole genome shotgun (WGS) entry which is preliminary data.</text>
</comment>
<keyword evidence="6" id="KW-1185">Reference proteome</keyword>
<reference evidence="5" key="1">
    <citation type="submission" date="2021-06" db="EMBL/GenBank/DDBJ databases">
        <authorList>
            <person name="Nardi T."/>
            <person name="Nardi T."/>
        </authorList>
    </citation>
    <scope>NUCLEOTIDE SEQUENCE</scope>
</reference>
<protein>
    <recommendedName>
        <fullName evidence="4">6,7-dimethyl-8-ribityllumazine synthase</fullName>
        <shortName evidence="4">DMRL synthase</shortName>
        <ecNumber evidence="4">2.5.1.78</ecNumber>
    </recommendedName>
</protein>
<dbReference type="InterPro" id="IPR002180">
    <property type="entry name" value="LS/RS"/>
</dbReference>
<evidence type="ECO:0000256" key="2">
    <source>
        <dbReference type="ARBA" id="ARBA00022619"/>
    </source>
</evidence>
<accession>A0A8S4C1J7</accession>
<sequence>MAKILILESIQNEYLASKILSSVNDILEENKFTIDTISVNEPFSLLCSASTSLELHDYDGVIILGTVFKDTPLENKLIYQEILRCFCDLSVHYALPVGFGMVLATDKEAAFSSIEKKARTAAHSCVDLIKFKNQFGLIANESFARYNN</sequence>
<comment type="catalytic activity">
    <reaction evidence="4">
        <text>(2S)-2-hydroxy-3-oxobutyl phosphate + 5-amino-6-(D-ribitylamino)uracil = 6,7-dimethyl-8-(1-D-ribityl)lumazine + phosphate + 2 H2O + H(+)</text>
        <dbReference type="Rhea" id="RHEA:26152"/>
        <dbReference type="ChEBI" id="CHEBI:15377"/>
        <dbReference type="ChEBI" id="CHEBI:15378"/>
        <dbReference type="ChEBI" id="CHEBI:15934"/>
        <dbReference type="ChEBI" id="CHEBI:43474"/>
        <dbReference type="ChEBI" id="CHEBI:58201"/>
        <dbReference type="ChEBI" id="CHEBI:58830"/>
        <dbReference type="EC" id="2.5.1.78"/>
    </reaction>
</comment>
<evidence type="ECO:0000256" key="3">
    <source>
        <dbReference type="ARBA" id="ARBA00022679"/>
    </source>
</evidence>
<dbReference type="EC" id="2.5.1.78" evidence="4"/>
<evidence type="ECO:0000256" key="1">
    <source>
        <dbReference type="ARBA" id="ARBA00007424"/>
    </source>
</evidence>
<gene>
    <name evidence="5" type="ORF">MHYMCMPASI_00200</name>
</gene>
<dbReference type="Pfam" id="PF00885">
    <property type="entry name" value="DMRL_synthase"/>
    <property type="match status" value="1"/>
</dbReference>
<comment type="function">
    <text evidence="4">Catalyzes the formation of 6,7-dimethyl-8-ribityllumazine by condensation of 5-amino-6-(D-ribitylamino)uracil with 3,4-dihydroxy-2-butanone 4-phosphate. This is the penultimate step in the biosynthesis of riboflavin.</text>
</comment>
<dbReference type="InterPro" id="IPR036467">
    <property type="entry name" value="LS/RS_sf"/>
</dbReference>
<organism evidence="5 6">
    <name type="scientific">Hyalomma marginatum</name>
    <dbReference type="NCBI Taxonomy" id="34627"/>
    <lineage>
        <taxon>Eukaryota</taxon>
        <taxon>Metazoa</taxon>
        <taxon>Ecdysozoa</taxon>
        <taxon>Arthropoda</taxon>
        <taxon>Chelicerata</taxon>
        <taxon>Arachnida</taxon>
        <taxon>Acari</taxon>
        <taxon>Parasitiformes</taxon>
        <taxon>Ixodida</taxon>
        <taxon>Ixodoidea</taxon>
        <taxon>Ixodidae</taxon>
        <taxon>Hyalomminae</taxon>
        <taxon>Hyalomma</taxon>
    </lineage>
</organism>
<keyword evidence="2 4" id="KW-0686">Riboflavin biosynthesis</keyword>
<dbReference type="Proteomes" id="UP000837675">
    <property type="component" value="Unassembled WGS sequence"/>
</dbReference>
<dbReference type="SUPFAM" id="SSF52121">
    <property type="entry name" value="Lumazine synthase"/>
    <property type="match status" value="1"/>
</dbReference>
<dbReference type="GO" id="GO:0009349">
    <property type="term" value="C:riboflavin synthase complex"/>
    <property type="evidence" value="ECO:0007669"/>
    <property type="project" value="UniProtKB-UniRule"/>
</dbReference>
<proteinExistence type="inferred from homology"/>
<evidence type="ECO:0000313" key="6">
    <source>
        <dbReference type="Proteomes" id="UP000837675"/>
    </source>
</evidence>
<dbReference type="Gene3D" id="3.40.50.960">
    <property type="entry name" value="Lumazine/riboflavin synthase"/>
    <property type="match status" value="1"/>
</dbReference>
<dbReference type="GO" id="GO:0000906">
    <property type="term" value="F:6,7-dimethyl-8-ribityllumazine synthase activity"/>
    <property type="evidence" value="ECO:0007669"/>
    <property type="project" value="UniProtKB-EC"/>
</dbReference>
<comment type="pathway">
    <text evidence="4">Cofactor biosynthesis; riboflavin biosynthesis; riboflavin from 2-hydroxy-3-oxobutyl phosphate and 5-amino-6-(D-ribitylamino)uracil: step 1/2.</text>
</comment>
<dbReference type="GO" id="GO:0009231">
    <property type="term" value="P:riboflavin biosynthetic process"/>
    <property type="evidence" value="ECO:0007669"/>
    <property type="project" value="UniProtKB-KW"/>
</dbReference>
<comment type="similarity">
    <text evidence="1 4">Belongs to the DMRL synthase family.</text>
</comment>
<name>A0A8S4C1J7_9ACAR</name>
<evidence type="ECO:0000313" key="5">
    <source>
        <dbReference type="EMBL" id="CAG7589814.1"/>
    </source>
</evidence>
<keyword evidence="3 4" id="KW-0808">Transferase</keyword>
<dbReference type="EMBL" id="CAJVAF010000060">
    <property type="protein sequence ID" value="CAG7589814.1"/>
    <property type="molecule type" value="Genomic_DNA"/>
</dbReference>
<dbReference type="AlphaFoldDB" id="A0A8S4C1J7"/>
<evidence type="ECO:0000256" key="4">
    <source>
        <dbReference type="RuleBase" id="RU003795"/>
    </source>
</evidence>